<dbReference type="Proteomes" id="UP000503640">
    <property type="component" value="Unassembled WGS sequence"/>
</dbReference>
<dbReference type="GO" id="GO:0016491">
    <property type="term" value="F:oxidoreductase activity"/>
    <property type="evidence" value="ECO:0007669"/>
    <property type="project" value="InterPro"/>
</dbReference>
<evidence type="ECO:0000259" key="1">
    <source>
        <dbReference type="Pfam" id="PF00578"/>
    </source>
</evidence>
<dbReference type="SUPFAM" id="SSF52833">
    <property type="entry name" value="Thioredoxin-like"/>
    <property type="match status" value="1"/>
</dbReference>
<gene>
    <name evidence="2" type="ORF">AMYX_35580</name>
</gene>
<proteinExistence type="predicted"/>
<organism evidence="2 3">
    <name type="scientific">Anaeromyxobacter diazotrophicus</name>
    <dbReference type="NCBI Taxonomy" id="2590199"/>
    <lineage>
        <taxon>Bacteria</taxon>
        <taxon>Pseudomonadati</taxon>
        <taxon>Myxococcota</taxon>
        <taxon>Myxococcia</taxon>
        <taxon>Myxococcales</taxon>
        <taxon>Cystobacterineae</taxon>
        <taxon>Anaeromyxobacteraceae</taxon>
        <taxon>Anaeromyxobacter</taxon>
    </lineage>
</organism>
<dbReference type="InterPro" id="IPR036249">
    <property type="entry name" value="Thioredoxin-like_sf"/>
</dbReference>
<evidence type="ECO:0000313" key="2">
    <source>
        <dbReference type="EMBL" id="GEJ58817.1"/>
    </source>
</evidence>
<evidence type="ECO:0000313" key="3">
    <source>
        <dbReference type="Proteomes" id="UP000503640"/>
    </source>
</evidence>
<keyword evidence="3" id="KW-1185">Reference proteome</keyword>
<feature type="domain" description="Alkyl hydroperoxide reductase subunit C/ Thiol specific antioxidant" evidence="1">
    <location>
        <begin position="2"/>
        <end position="62"/>
    </location>
</feature>
<comment type="caution">
    <text evidence="2">The sequence shown here is derived from an EMBL/GenBank/DDBJ whole genome shotgun (WGS) entry which is preliminary data.</text>
</comment>
<dbReference type="GO" id="GO:0016209">
    <property type="term" value="F:antioxidant activity"/>
    <property type="evidence" value="ECO:0007669"/>
    <property type="project" value="InterPro"/>
</dbReference>
<accession>A0A7I9VSC1</accession>
<dbReference type="InterPro" id="IPR000866">
    <property type="entry name" value="AhpC/TSA"/>
</dbReference>
<reference evidence="3" key="1">
    <citation type="journal article" date="2020" name="Appl. Environ. Microbiol.">
        <title>Diazotrophic Anaeromyxobacter Isolates from Soils.</title>
        <authorList>
            <person name="Masuda Y."/>
            <person name="Yamanaka H."/>
            <person name="Xu Z.X."/>
            <person name="Shiratori Y."/>
            <person name="Aono T."/>
            <person name="Amachi S."/>
            <person name="Senoo K."/>
            <person name="Itoh H."/>
        </authorList>
    </citation>
    <scope>NUCLEOTIDE SEQUENCE [LARGE SCALE GENOMIC DNA]</scope>
    <source>
        <strain evidence="3">R267</strain>
    </source>
</reference>
<dbReference type="AlphaFoldDB" id="A0A7I9VSC1"/>
<protein>
    <recommendedName>
        <fullName evidence="1">Alkyl hydroperoxide reductase subunit C/ Thiol specific antioxidant domain-containing protein</fullName>
    </recommendedName>
</protein>
<dbReference type="Pfam" id="PF00578">
    <property type="entry name" value="AhpC-TSA"/>
    <property type="match status" value="1"/>
</dbReference>
<name>A0A7I9VSC1_9BACT</name>
<dbReference type="EMBL" id="BJTG01000009">
    <property type="protein sequence ID" value="GEJ58817.1"/>
    <property type="molecule type" value="Genomic_DNA"/>
</dbReference>
<sequence>MFGISTDDLETLKKFKEKVGAPYALLSDPGGQVASQYVGLMPVVKLANRANVVVGADGVVKELVTGSDAIDPSTAIAACPAGGGS</sequence>
<dbReference type="Gene3D" id="3.40.30.10">
    <property type="entry name" value="Glutaredoxin"/>
    <property type="match status" value="1"/>
</dbReference>